<evidence type="ECO:0000256" key="4">
    <source>
        <dbReference type="ARBA" id="ARBA00022807"/>
    </source>
</evidence>
<dbReference type="OrthoDB" id="9815778at2"/>
<keyword evidence="4" id="KW-0788">Thiol protease</keyword>
<dbReference type="GO" id="GO:0006508">
    <property type="term" value="P:proteolysis"/>
    <property type="evidence" value="ECO:0007669"/>
    <property type="project" value="UniProtKB-KW"/>
</dbReference>
<dbReference type="PANTHER" id="PTHR47053:SF1">
    <property type="entry name" value="MUREIN DD-ENDOPEPTIDASE MEPH-RELATED"/>
    <property type="match status" value="1"/>
</dbReference>
<evidence type="ECO:0000259" key="5">
    <source>
        <dbReference type="PROSITE" id="PS51935"/>
    </source>
</evidence>
<dbReference type="Gene3D" id="3.90.1720.10">
    <property type="entry name" value="endopeptidase domain like (from Nostoc punctiforme)"/>
    <property type="match status" value="1"/>
</dbReference>
<dbReference type="RefSeq" id="WP_101395939.1">
    <property type="nucleotide sequence ID" value="NZ_PJNE01000001.1"/>
</dbReference>
<dbReference type="Pfam" id="PF00877">
    <property type="entry name" value="NLPC_P60"/>
    <property type="match status" value="1"/>
</dbReference>
<dbReference type="GO" id="GO:0008234">
    <property type="term" value="F:cysteine-type peptidase activity"/>
    <property type="evidence" value="ECO:0007669"/>
    <property type="project" value="UniProtKB-KW"/>
</dbReference>
<name>A0A2N3YKZ7_9MICO</name>
<keyword evidence="7" id="KW-1185">Reference proteome</keyword>
<dbReference type="Proteomes" id="UP000233781">
    <property type="component" value="Unassembled WGS sequence"/>
</dbReference>
<accession>A0A2N3YKZ7</accession>
<gene>
    <name evidence="6" type="ORF">ATL31_2372</name>
</gene>
<reference evidence="6 7" key="1">
    <citation type="submission" date="2017-12" db="EMBL/GenBank/DDBJ databases">
        <title>Sequencing the genomes of 1000 Actinobacteria strains.</title>
        <authorList>
            <person name="Klenk H.-P."/>
        </authorList>
    </citation>
    <scope>NUCLEOTIDE SEQUENCE [LARGE SCALE GENOMIC DNA]</scope>
    <source>
        <strain evidence="6 7">DSM 12806</strain>
    </source>
</reference>
<evidence type="ECO:0000256" key="1">
    <source>
        <dbReference type="ARBA" id="ARBA00007074"/>
    </source>
</evidence>
<evidence type="ECO:0000256" key="3">
    <source>
        <dbReference type="ARBA" id="ARBA00022801"/>
    </source>
</evidence>
<comment type="similarity">
    <text evidence="1">Belongs to the peptidase C40 family.</text>
</comment>
<evidence type="ECO:0000313" key="7">
    <source>
        <dbReference type="Proteomes" id="UP000233781"/>
    </source>
</evidence>
<sequence length="261" mass="26378">MSEPTRSGRHRSAVQYSPVAELSSIVRTAGETGARATAVLAASGGLVATFALPAHASVGFETSARAGAPAAGSTTLSSSPRALAAAPAVVAPQPAAPLPTEVVGISGVRAVAKPKPKPRPKPVVAVAVADRAQSQTASRSTTRRVLSSMPQSSSAIVNIARGLLGIPYVYGGSSPSGFDCSGFTSYVFRQAGISIPRTASAQQSAATPVSNPQPGDLVFFGSPAWHVGIYTGNGMMIDAGKPGEVTQERAIFSGVSGYGRF</sequence>
<dbReference type="EMBL" id="PJNE01000001">
    <property type="protein sequence ID" value="PKW27526.1"/>
    <property type="molecule type" value="Genomic_DNA"/>
</dbReference>
<dbReference type="PANTHER" id="PTHR47053">
    <property type="entry name" value="MUREIN DD-ENDOPEPTIDASE MEPH-RELATED"/>
    <property type="match status" value="1"/>
</dbReference>
<comment type="caution">
    <text evidence="6">The sequence shown here is derived from an EMBL/GenBank/DDBJ whole genome shotgun (WGS) entry which is preliminary data.</text>
</comment>
<dbReference type="SUPFAM" id="SSF54001">
    <property type="entry name" value="Cysteine proteinases"/>
    <property type="match status" value="1"/>
</dbReference>
<organism evidence="6 7">
    <name type="scientific">Phycicoccus duodecadis</name>
    <dbReference type="NCBI Taxonomy" id="173053"/>
    <lineage>
        <taxon>Bacteria</taxon>
        <taxon>Bacillati</taxon>
        <taxon>Actinomycetota</taxon>
        <taxon>Actinomycetes</taxon>
        <taxon>Micrococcales</taxon>
        <taxon>Intrasporangiaceae</taxon>
        <taxon>Phycicoccus</taxon>
    </lineage>
</organism>
<dbReference type="PROSITE" id="PS51935">
    <property type="entry name" value="NLPC_P60"/>
    <property type="match status" value="1"/>
</dbReference>
<keyword evidence="2" id="KW-0645">Protease</keyword>
<evidence type="ECO:0000313" key="6">
    <source>
        <dbReference type="EMBL" id="PKW27526.1"/>
    </source>
</evidence>
<dbReference type="InterPro" id="IPR000064">
    <property type="entry name" value="NLP_P60_dom"/>
</dbReference>
<dbReference type="InterPro" id="IPR051202">
    <property type="entry name" value="Peptidase_C40"/>
</dbReference>
<dbReference type="AlphaFoldDB" id="A0A2N3YKZ7"/>
<feature type="domain" description="NlpC/P60" evidence="5">
    <location>
        <begin position="150"/>
        <end position="261"/>
    </location>
</feature>
<proteinExistence type="inferred from homology"/>
<dbReference type="InterPro" id="IPR038765">
    <property type="entry name" value="Papain-like_cys_pep_sf"/>
</dbReference>
<evidence type="ECO:0000256" key="2">
    <source>
        <dbReference type="ARBA" id="ARBA00022670"/>
    </source>
</evidence>
<keyword evidence="3 6" id="KW-0378">Hydrolase</keyword>
<protein>
    <submittedName>
        <fullName evidence="6">Cell wall-associated NlpC family hydrolase</fullName>
    </submittedName>
</protein>